<feature type="region of interest" description="Disordered" evidence="1">
    <location>
        <begin position="322"/>
        <end position="368"/>
    </location>
</feature>
<dbReference type="EMBL" id="JACHMH010000001">
    <property type="protein sequence ID" value="MBB4674312.1"/>
    <property type="molecule type" value="Genomic_DNA"/>
</dbReference>
<evidence type="ECO:0000313" key="3">
    <source>
        <dbReference type="Proteomes" id="UP000533598"/>
    </source>
</evidence>
<dbReference type="Proteomes" id="UP000533598">
    <property type="component" value="Unassembled WGS sequence"/>
</dbReference>
<accession>A0A7W7C4D9</accession>
<dbReference type="AlphaFoldDB" id="A0A7W7C4D9"/>
<gene>
    <name evidence="2" type="ORF">HNR67_000430</name>
</gene>
<feature type="compositionally biased region" description="Low complexity" evidence="1">
    <location>
        <begin position="273"/>
        <end position="287"/>
    </location>
</feature>
<proteinExistence type="predicted"/>
<organism evidence="2 3">
    <name type="scientific">Crossiella cryophila</name>
    <dbReference type="NCBI Taxonomy" id="43355"/>
    <lineage>
        <taxon>Bacteria</taxon>
        <taxon>Bacillati</taxon>
        <taxon>Actinomycetota</taxon>
        <taxon>Actinomycetes</taxon>
        <taxon>Pseudonocardiales</taxon>
        <taxon>Pseudonocardiaceae</taxon>
        <taxon>Crossiella</taxon>
    </lineage>
</organism>
<dbReference type="Gene3D" id="1.10.287.1060">
    <property type="entry name" value="ESAT-6-like"/>
    <property type="match status" value="1"/>
</dbReference>
<feature type="region of interest" description="Disordered" evidence="1">
    <location>
        <begin position="264"/>
        <end position="295"/>
    </location>
</feature>
<sequence>MTVDFNSLRAHPEPLTVSSAGSGPDGRAVARGLDDHLNYLSSTARQLGVSDPVEEYFGPVVGQWNDMHAEAARWRSAARGLEDVSVRVTGPLGGLDSVWDGADSDAFLDHMRKVGLAGTGVSDAMVALADALDATADGLRQIVRDLVEVLADSAENVSAAMIVPVQGEARAKKYLDDQQRPTKELFEAARQVLSALVGLCDGFEQADAFAALKLTHTMPAGNWSFDAPKPPTGTEDGTKAAKGGGGAGGGGGGFGGGGGGLGGGGSAGGGAGAAPAAPLAPGGAASAVQGPAGGPLPAAASAGPIGPGAGAPAAGGMGGMMPMGGMMGAGGGGQGGDQEHKSKTRVTASSSELFGKPKKAAPPVIGED</sequence>
<evidence type="ECO:0000313" key="2">
    <source>
        <dbReference type="EMBL" id="MBB4674312.1"/>
    </source>
</evidence>
<feature type="compositionally biased region" description="Gly residues" evidence="1">
    <location>
        <begin position="322"/>
        <end position="336"/>
    </location>
</feature>
<reference evidence="2 3" key="1">
    <citation type="submission" date="2020-08" db="EMBL/GenBank/DDBJ databases">
        <title>Sequencing the genomes of 1000 actinobacteria strains.</title>
        <authorList>
            <person name="Klenk H.-P."/>
        </authorList>
    </citation>
    <scope>NUCLEOTIDE SEQUENCE [LARGE SCALE GENOMIC DNA]</scope>
    <source>
        <strain evidence="2 3">DSM 44230</strain>
    </source>
</reference>
<protein>
    <submittedName>
        <fullName evidence="2">Uncharacterized protein YukE</fullName>
    </submittedName>
</protein>
<dbReference type="InterPro" id="IPR036689">
    <property type="entry name" value="ESAT-6-like_sf"/>
</dbReference>
<dbReference type="RefSeq" id="WP_185000381.1">
    <property type="nucleotide sequence ID" value="NZ_JACHMH010000001.1"/>
</dbReference>
<dbReference type="SUPFAM" id="SSF140453">
    <property type="entry name" value="EsxAB dimer-like"/>
    <property type="match status" value="1"/>
</dbReference>
<comment type="caution">
    <text evidence="2">The sequence shown here is derived from an EMBL/GenBank/DDBJ whole genome shotgun (WGS) entry which is preliminary data.</text>
</comment>
<name>A0A7W7C4D9_9PSEU</name>
<feature type="region of interest" description="Disordered" evidence="1">
    <location>
        <begin position="223"/>
        <end position="246"/>
    </location>
</feature>
<keyword evidence="3" id="KW-1185">Reference proteome</keyword>
<evidence type="ECO:0000256" key="1">
    <source>
        <dbReference type="SAM" id="MobiDB-lite"/>
    </source>
</evidence>